<dbReference type="SMART" id="SM01093">
    <property type="entry name" value="CP12"/>
    <property type="match status" value="1"/>
</dbReference>
<dbReference type="Pfam" id="PF02672">
    <property type="entry name" value="CP12"/>
    <property type="match status" value="1"/>
</dbReference>
<dbReference type="AlphaFoldDB" id="A0A2W4WF63"/>
<reference evidence="3" key="1">
    <citation type="submission" date="2018-04" db="EMBL/GenBank/DDBJ databases">
        <authorList>
            <person name="Cornet L."/>
        </authorList>
    </citation>
    <scope>NUCLEOTIDE SEQUENCE [LARGE SCALE GENOMIC DNA]</scope>
</reference>
<sequence length="90" mass="10026">MSATTAAFTAKTTSATVRNPSVESQLRAALEHARRLTAMDESHSIEAAIAWEVVEELRFAQRQQRTTVQSAFAHYCLANPDAPECRIYED</sequence>
<comment type="caution">
    <text evidence="2">The sequence shown here is derived from an EMBL/GenBank/DDBJ whole genome shotgun (WGS) entry which is preliminary data.</text>
</comment>
<reference evidence="2 3" key="2">
    <citation type="submission" date="2018-06" db="EMBL/GenBank/DDBJ databases">
        <title>Metagenomic assembly of (sub)arctic Cyanobacteria and their associated microbiome from non-axenic cultures.</title>
        <authorList>
            <person name="Baurain D."/>
        </authorList>
    </citation>
    <scope>NUCLEOTIDE SEQUENCE [LARGE SCALE GENOMIC DNA]</scope>
    <source>
        <strain evidence="2">ULC041bin1</strain>
    </source>
</reference>
<accession>A0A2W4WF63</accession>
<feature type="domain" description="CP12" evidence="1">
    <location>
        <begin position="22"/>
        <end position="90"/>
    </location>
</feature>
<organism evidence="2 3">
    <name type="scientific">Shackletoniella antarctica</name>
    <dbReference type="NCBI Taxonomy" id="268115"/>
    <lineage>
        <taxon>Bacteria</taxon>
        <taxon>Bacillati</taxon>
        <taxon>Cyanobacteriota</taxon>
        <taxon>Cyanophyceae</taxon>
        <taxon>Oculatellales</taxon>
        <taxon>Oculatellaceae</taxon>
        <taxon>Shackletoniella</taxon>
    </lineage>
</organism>
<evidence type="ECO:0000313" key="3">
    <source>
        <dbReference type="Proteomes" id="UP000249081"/>
    </source>
</evidence>
<dbReference type="Proteomes" id="UP000249081">
    <property type="component" value="Unassembled WGS sequence"/>
</dbReference>
<dbReference type="InterPro" id="IPR003823">
    <property type="entry name" value="CP12_dom"/>
</dbReference>
<name>A0A2W4WF63_9CYAN</name>
<dbReference type="EMBL" id="QBMN01000059">
    <property type="protein sequence ID" value="PZO41807.1"/>
    <property type="molecule type" value="Genomic_DNA"/>
</dbReference>
<gene>
    <name evidence="2" type="ORF">DCF17_10205</name>
</gene>
<evidence type="ECO:0000259" key="1">
    <source>
        <dbReference type="SMART" id="SM01093"/>
    </source>
</evidence>
<proteinExistence type="predicted"/>
<protein>
    <recommendedName>
        <fullName evidence="1">CP12 domain-containing protein</fullName>
    </recommendedName>
</protein>
<evidence type="ECO:0000313" key="2">
    <source>
        <dbReference type="EMBL" id="PZO41807.1"/>
    </source>
</evidence>